<dbReference type="EMBL" id="LZMF01000148">
    <property type="protein sequence ID" value="OBK83046.1"/>
    <property type="molecule type" value="Genomic_DNA"/>
</dbReference>
<dbReference type="Gene3D" id="3.10.129.10">
    <property type="entry name" value="Hotdog Thioesterase"/>
    <property type="match status" value="1"/>
</dbReference>
<proteinExistence type="predicted"/>
<dbReference type="Pfam" id="PF20791">
    <property type="entry name" value="Acyl-ACP_TE_C"/>
    <property type="match status" value="1"/>
</dbReference>
<dbReference type="GO" id="GO:0006633">
    <property type="term" value="P:fatty acid biosynthetic process"/>
    <property type="evidence" value="ECO:0007669"/>
    <property type="project" value="InterPro"/>
</dbReference>
<sequence>MQPTDEPTGLAKVLMPVPDPHPDVFDRQWPLRVADVDRRGRLRMDAAARHIQDIGQDQLREMGYEATHPLWIVRRTMMDLIAPVEFQDVLRVRRWCSGTSNRWCEMRVRIDGKRSGGLIESEAFWININRETQGPARISDDFLAGLKRTTGVDRLRWKAYLKSGGREDAAEIHEYPIRFTDIDIFDHMNNSVYWTVVEDYLSSYPELLAAPLRVTLEHEAAVALGDKLEIVSHIYPAGSTDRFGPELADRAVRTLTYLVGEEVKALAAIFPL</sequence>
<reference evidence="4" key="1">
    <citation type="submission" date="2016-06" db="EMBL/GenBank/DDBJ databases">
        <authorList>
            <person name="Sutton G."/>
            <person name="Brinkac L."/>
            <person name="Sanka R."/>
            <person name="Adams M."/>
            <person name="Lau E."/>
            <person name="Garcia-Basteiro A."/>
            <person name="Lopez-Varela E."/>
            <person name="Palencia S."/>
        </authorList>
    </citation>
    <scope>NUCLEOTIDE SEQUENCE [LARGE SCALE GENOMIC DNA]</scope>
    <source>
        <strain evidence="4">1274684.2</strain>
    </source>
</reference>
<gene>
    <name evidence="3" type="ORF">A5648_13370</name>
</gene>
<dbReference type="InterPro" id="IPR049427">
    <property type="entry name" value="Acyl-ACP_TE_C"/>
</dbReference>
<dbReference type="Proteomes" id="UP000093759">
    <property type="component" value="Unassembled WGS sequence"/>
</dbReference>
<protein>
    <submittedName>
        <fullName evidence="3">Acyl-ACP thioesterase</fullName>
    </submittedName>
</protein>
<dbReference type="GO" id="GO:0047617">
    <property type="term" value="F:fatty acyl-CoA hydrolase activity"/>
    <property type="evidence" value="ECO:0007669"/>
    <property type="project" value="TreeGrafter"/>
</dbReference>
<evidence type="ECO:0000259" key="2">
    <source>
        <dbReference type="Pfam" id="PF20791"/>
    </source>
</evidence>
<dbReference type="InterPro" id="IPR029069">
    <property type="entry name" value="HotDog_dom_sf"/>
</dbReference>
<evidence type="ECO:0000259" key="1">
    <source>
        <dbReference type="Pfam" id="PF01643"/>
    </source>
</evidence>
<dbReference type="InterPro" id="IPR050563">
    <property type="entry name" value="4-hydroxybenzoyl-CoA_TE"/>
</dbReference>
<organism evidence="3 4">
    <name type="scientific">Mycolicibacter sinensis (strain JDM601)</name>
    <name type="common">Mycobacterium sinense</name>
    <dbReference type="NCBI Taxonomy" id="875328"/>
    <lineage>
        <taxon>Bacteria</taxon>
        <taxon>Bacillati</taxon>
        <taxon>Actinomycetota</taxon>
        <taxon>Actinomycetes</taxon>
        <taxon>Mycobacteriales</taxon>
        <taxon>Mycobacteriaceae</taxon>
        <taxon>Mycolicibacter</taxon>
    </lineage>
</organism>
<dbReference type="InterPro" id="IPR002864">
    <property type="entry name" value="Acyl-ACP_thioesterase_NHD"/>
</dbReference>
<dbReference type="Pfam" id="PF01643">
    <property type="entry name" value="Acyl-ACP_TE"/>
    <property type="match status" value="1"/>
</dbReference>
<dbReference type="AlphaFoldDB" id="A0A1A3TK22"/>
<dbReference type="SUPFAM" id="SSF54637">
    <property type="entry name" value="Thioesterase/thiol ester dehydrase-isomerase"/>
    <property type="match status" value="2"/>
</dbReference>
<dbReference type="PANTHER" id="PTHR31793:SF24">
    <property type="entry name" value="LONG-CHAIN ACYL-COA THIOESTERASE FADM"/>
    <property type="match status" value="1"/>
</dbReference>
<accession>A0A1A3TK22</accession>
<feature type="domain" description="Acyl-ACP thioesterase-like C-terminal" evidence="2">
    <location>
        <begin position="167"/>
        <end position="264"/>
    </location>
</feature>
<feature type="domain" description="Acyl-ACP thioesterase N-terminal hotdog" evidence="1">
    <location>
        <begin position="23"/>
        <end position="145"/>
    </location>
</feature>
<dbReference type="PANTHER" id="PTHR31793">
    <property type="entry name" value="4-HYDROXYBENZOYL-COA THIOESTERASE FAMILY MEMBER"/>
    <property type="match status" value="1"/>
</dbReference>
<evidence type="ECO:0000313" key="4">
    <source>
        <dbReference type="Proteomes" id="UP000093759"/>
    </source>
</evidence>
<comment type="caution">
    <text evidence="3">The sequence shown here is derived from an EMBL/GenBank/DDBJ whole genome shotgun (WGS) entry which is preliminary data.</text>
</comment>
<evidence type="ECO:0000313" key="3">
    <source>
        <dbReference type="EMBL" id="OBK83046.1"/>
    </source>
</evidence>
<dbReference type="RefSeq" id="WP_065026582.1">
    <property type="nucleotide sequence ID" value="NZ_LZMF01000148.1"/>
</dbReference>
<name>A0A1A3TK22_MYCSD</name>